<sequence length="310" mass="32607">MNSTQAIVLLSNTLVIAVPLLLAGLGELVSERSGVLNLGVEGMMLIGAVTGYAITVVSGHQWLGLLAAGMAGMLMAALFGLLVLVMLANQVAVGLALSMLGIGLSAYVGQPFTAATIQQTISPWSIPLLVDIPVLGPALFHQTPLVYLALLTVPAIWWFLTRTRAGLVLRAVGESPDSAHALGYSVVRVRFGATLFGGIMAGLAGGYYSVVYLHLWQEQMTVGLGWIALGLVVFATWRPGRLLLGALLFGALMALQFQLQNSPVLSIPTPLLASLPYLATVVVLVVISRDPQLMRKNAPASLGKPFFPGS</sequence>
<evidence type="ECO:0000256" key="3">
    <source>
        <dbReference type="ARBA" id="ARBA00022692"/>
    </source>
</evidence>
<evidence type="ECO:0000313" key="7">
    <source>
        <dbReference type="EMBL" id="AKZ62883.1"/>
    </source>
</evidence>
<protein>
    <submittedName>
        <fullName evidence="7">ABC transporter permease</fullName>
    </submittedName>
</protein>
<evidence type="ECO:0000256" key="5">
    <source>
        <dbReference type="ARBA" id="ARBA00023136"/>
    </source>
</evidence>
<dbReference type="Proteomes" id="UP000063429">
    <property type="component" value="Chromosome"/>
</dbReference>
<keyword evidence="8" id="KW-1185">Reference proteome</keyword>
<keyword evidence="3 6" id="KW-0812">Transmembrane</keyword>
<feature type="transmembrane region" description="Helical" evidence="6">
    <location>
        <begin position="216"/>
        <end position="235"/>
    </location>
</feature>
<dbReference type="InterPro" id="IPR001851">
    <property type="entry name" value="ABC_transp_permease"/>
</dbReference>
<evidence type="ECO:0000256" key="2">
    <source>
        <dbReference type="ARBA" id="ARBA00022475"/>
    </source>
</evidence>
<keyword evidence="4 6" id="KW-1133">Transmembrane helix</keyword>
<evidence type="ECO:0000313" key="8">
    <source>
        <dbReference type="Proteomes" id="UP000063429"/>
    </source>
</evidence>
<feature type="transmembrane region" description="Helical" evidence="6">
    <location>
        <begin position="265"/>
        <end position="287"/>
    </location>
</feature>
<feature type="transmembrane region" description="Helical" evidence="6">
    <location>
        <begin position="242"/>
        <end position="259"/>
    </location>
</feature>
<keyword evidence="2" id="KW-1003">Cell membrane</keyword>
<feature type="transmembrane region" description="Helical" evidence="6">
    <location>
        <begin position="191"/>
        <end position="210"/>
    </location>
</feature>
<feature type="transmembrane region" description="Helical" evidence="6">
    <location>
        <begin position="6"/>
        <end position="23"/>
    </location>
</feature>
<feature type="transmembrane region" description="Helical" evidence="6">
    <location>
        <begin position="139"/>
        <end position="160"/>
    </location>
</feature>
<feature type="transmembrane region" description="Helical" evidence="6">
    <location>
        <begin position="62"/>
        <end position="84"/>
    </location>
</feature>
<keyword evidence="5 6" id="KW-0472">Membrane</keyword>
<feature type="transmembrane region" description="Helical" evidence="6">
    <location>
        <begin position="91"/>
        <end position="109"/>
    </location>
</feature>
<dbReference type="RefSeq" id="WP_053196917.1">
    <property type="nucleotide sequence ID" value="NZ_CP011409.1"/>
</dbReference>
<dbReference type="CDD" id="cd06580">
    <property type="entry name" value="TM_PBP1_transp_TpRbsC_like"/>
    <property type="match status" value="1"/>
</dbReference>
<organism evidence="7 8">
    <name type="scientific">Herbaspirillum hiltneri N3</name>
    <dbReference type="NCBI Taxonomy" id="1262470"/>
    <lineage>
        <taxon>Bacteria</taxon>
        <taxon>Pseudomonadati</taxon>
        <taxon>Pseudomonadota</taxon>
        <taxon>Betaproteobacteria</taxon>
        <taxon>Burkholderiales</taxon>
        <taxon>Oxalobacteraceae</taxon>
        <taxon>Herbaspirillum</taxon>
    </lineage>
</organism>
<evidence type="ECO:0000256" key="1">
    <source>
        <dbReference type="ARBA" id="ARBA00004651"/>
    </source>
</evidence>
<proteinExistence type="predicted"/>
<evidence type="ECO:0000256" key="4">
    <source>
        <dbReference type="ARBA" id="ARBA00022989"/>
    </source>
</evidence>
<dbReference type="EMBL" id="CP011409">
    <property type="protein sequence ID" value="AKZ62883.1"/>
    <property type="molecule type" value="Genomic_DNA"/>
</dbReference>
<comment type="subcellular location">
    <subcellularLocation>
        <location evidence="1">Cell membrane</location>
        <topology evidence="1">Multi-pass membrane protein</topology>
    </subcellularLocation>
</comment>
<gene>
    <name evidence="7" type="ORF">F506_09515</name>
</gene>
<evidence type="ECO:0000256" key="6">
    <source>
        <dbReference type="SAM" id="Phobius"/>
    </source>
</evidence>
<reference evidence="8" key="1">
    <citation type="journal article" date="2015" name="Genome Announc.">
        <title>Complete Genome Sequence of Herbaspirillum hiltneri N3 (DSM 17495), Isolated from Surface-Sterilized Wheat Roots.</title>
        <authorList>
            <person name="Guizelini D."/>
            <person name="Saizaki P.M."/>
            <person name="Coimbra N.A."/>
            <person name="Weiss V.A."/>
            <person name="Faoro H."/>
            <person name="Sfeir M.Z."/>
            <person name="Baura V.A."/>
            <person name="Monteiro R.A."/>
            <person name="Chubatsu L.S."/>
            <person name="Souza E.M."/>
            <person name="Cruz L.M."/>
            <person name="Pedrosa F.O."/>
            <person name="Raittz R.T."/>
            <person name="Marchaukoski J.N."/>
            <person name="Steffens M.B."/>
        </authorList>
    </citation>
    <scope>NUCLEOTIDE SEQUENCE [LARGE SCALE GENOMIC DNA]</scope>
    <source>
        <strain evidence="8">N3</strain>
    </source>
</reference>
<dbReference type="PANTHER" id="PTHR43370:SF2">
    <property type="entry name" value="ABC TRANSPORTER PERMEASE PROTEIN"/>
    <property type="match status" value="1"/>
</dbReference>
<name>A0ABM5V0A1_9BURK</name>
<feature type="transmembrane region" description="Helical" evidence="6">
    <location>
        <begin position="35"/>
        <end position="56"/>
    </location>
</feature>
<dbReference type="Pfam" id="PF02653">
    <property type="entry name" value="BPD_transp_2"/>
    <property type="match status" value="1"/>
</dbReference>
<dbReference type="PANTHER" id="PTHR43370">
    <property type="entry name" value="SUGAR ABC TRANSPORTER INTEGRAL MEMBRANE PROTEIN-RELATED"/>
    <property type="match status" value="1"/>
</dbReference>
<accession>A0ABM5V0A1</accession>